<keyword evidence="2" id="KW-0963">Cytoplasm</keyword>
<evidence type="ECO:0000313" key="6">
    <source>
        <dbReference type="EMBL" id="CAE2208054.1"/>
    </source>
</evidence>
<dbReference type="InterPro" id="IPR035964">
    <property type="entry name" value="I/LWEQ_dom_sf"/>
</dbReference>
<proteinExistence type="predicted"/>
<evidence type="ECO:0000256" key="2">
    <source>
        <dbReference type="ARBA" id="ARBA00022490"/>
    </source>
</evidence>
<keyword evidence="3" id="KW-0175">Coiled coil</keyword>
<dbReference type="Gene3D" id="1.20.120.230">
    <property type="entry name" value="Alpha-catenin/vinculin-like"/>
    <property type="match status" value="1"/>
</dbReference>
<feature type="coiled-coil region" evidence="3">
    <location>
        <begin position="617"/>
        <end position="644"/>
    </location>
</feature>
<accession>A0A7S4HSL7</accession>
<dbReference type="InterPro" id="IPR002558">
    <property type="entry name" value="ILWEQ_dom"/>
</dbReference>
<dbReference type="GO" id="GO:0003779">
    <property type="term" value="F:actin binding"/>
    <property type="evidence" value="ECO:0007669"/>
    <property type="project" value="InterPro"/>
</dbReference>
<gene>
    <name evidence="6" type="ORF">VSP0166_LOCUS4091</name>
</gene>
<dbReference type="SMART" id="SM00307">
    <property type="entry name" value="ILWEQ"/>
    <property type="match status" value="1"/>
</dbReference>
<dbReference type="PANTHER" id="PTHR19981:SF1">
    <property type="entry name" value="RHEA, ISOFORM B"/>
    <property type="match status" value="1"/>
</dbReference>
<evidence type="ECO:0000256" key="3">
    <source>
        <dbReference type="SAM" id="Coils"/>
    </source>
</evidence>
<dbReference type="GO" id="GO:0098609">
    <property type="term" value="P:cell-cell adhesion"/>
    <property type="evidence" value="ECO:0007669"/>
    <property type="project" value="TreeGrafter"/>
</dbReference>
<dbReference type="PANTHER" id="PTHR19981">
    <property type="entry name" value="TALIN"/>
    <property type="match status" value="1"/>
</dbReference>
<evidence type="ECO:0000256" key="1">
    <source>
        <dbReference type="ARBA" id="ARBA00004496"/>
    </source>
</evidence>
<feature type="compositionally biased region" description="Low complexity" evidence="4">
    <location>
        <begin position="730"/>
        <end position="762"/>
    </location>
</feature>
<name>A0A7S4HSL7_9EUKA</name>
<dbReference type="SUPFAM" id="SSF109885">
    <property type="entry name" value="I/LWEQ domain"/>
    <property type="match status" value="1"/>
</dbReference>
<feature type="domain" description="I/LWEQ" evidence="5">
    <location>
        <begin position="454"/>
        <end position="698"/>
    </location>
</feature>
<protein>
    <recommendedName>
        <fullName evidence="5">I/LWEQ domain-containing protein</fullName>
    </recommendedName>
</protein>
<dbReference type="GO" id="GO:0030036">
    <property type="term" value="P:actin cytoskeleton organization"/>
    <property type="evidence" value="ECO:0007669"/>
    <property type="project" value="TreeGrafter"/>
</dbReference>
<evidence type="ECO:0000259" key="5">
    <source>
        <dbReference type="PROSITE" id="PS50945"/>
    </source>
</evidence>
<sequence length="786" mass="83617">MDSMASLICCCANSKFAFLFAFLINISLANSTLAFGTNARNVEHHCSRVSSFSAASLTTPRGVVKLAAENEETREQWCSTLRALVPKAKVELAKEMLMRKAKRKANLELAQQQIKEAIESILRDSKRVAVRGGFKTYADALSECFLGLLDSVDLVSEMGLNSAKQCAYSISSIVDSANSAAAICTNKAIQDEIVVRTRDIAIETANLLGYATTASHDAVAQQKMYECIDSIKEQVQQMLELLAAAGALQQELDDAKAYIEEALEAPMNAGPTTRSEKNVEQCMDTLNDRAKVLSTTIKNIANNACVVPERVGEFSKETASLMCELLDATNIIAVQSGVDMNDPAYIAGATDISEHKKQQIEGLLAAAKGFAAATTNMIDLLKQIPQQEDDENLQFRLSMATRSADNALNAFMSASSNVDTEAQKRTATPGNAAVHYGVAEFDDPYRAPSSQAKILDAEQELLAALNSIEASVTRFSLAPGVATPVKVGQAKPRGGAQGFNAPSVPSDTNASSAMVKAAKKMCEATAALMSSAAEAQKDIKKFDGATYRNDPNWTSGVVSSAKAVAETTGLLVDVACDPNSTSEDIVAAVRCVNGATARLVAFTRVKGDPASPAQQNLEQASRTIARAANNLVEIAKRQKQAETDDATDKELATIKDAPKTRQIKLEFEAQARIAKLEVDLDAARQYLFKLRRAVYGGEPADKPSSFPKMSGNTTKKAPGFNRGGAGNRGRGAPATPPRNAGGRNPSPNRGAPRVGRGTPRGAPRGGRGSPARGAPRGRGGPPRPNR</sequence>
<dbReference type="EMBL" id="HBKP01005728">
    <property type="protein sequence ID" value="CAE2208054.1"/>
    <property type="molecule type" value="Transcribed_RNA"/>
</dbReference>
<dbReference type="GO" id="GO:0005886">
    <property type="term" value="C:plasma membrane"/>
    <property type="evidence" value="ECO:0007669"/>
    <property type="project" value="TreeGrafter"/>
</dbReference>
<evidence type="ECO:0000256" key="4">
    <source>
        <dbReference type="SAM" id="MobiDB-lite"/>
    </source>
</evidence>
<dbReference type="GO" id="GO:0005737">
    <property type="term" value="C:cytoplasm"/>
    <property type="evidence" value="ECO:0007669"/>
    <property type="project" value="UniProtKB-SubCell"/>
</dbReference>
<dbReference type="Gene3D" id="1.20.1410.10">
    <property type="entry name" value="I/LWEQ domain"/>
    <property type="match status" value="1"/>
</dbReference>
<organism evidence="6">
    <name type="scientific">Vannella robusta</name>
    <dbReference type="NCBI Taxonomy" id="1487602"/>
    <lineage>
        <taxon>Eukaryota</taxon>
        <taxon>Amoebozoa</taxon>
        <taxon>Discosea</taxon>
        <taxon>Flabellinia</taxon>
        <taxon>Vannellidae</taxon>
        <taxon>Vannella</taxon>
    </lineage>
</organism>
<dbReference type="PROSITE" id="PS50945">
    <property type="entry name" value="I_LWEQ"/>
    <property type="match status" value="1"/>
</dbReference>
<comment type="subcellular location">
    <subcellularLocation>
        <location evidence="1">Cytoplasm</location>
    </subcellularLocation>
</comment>
<dbReference type="Pfam" id="PF01608">
    <property type="entry name" value="I_LWEQ"/>
    <property type="match status" value="1"/>
</dbReference>
<dbReference type="AlphaFoldDB" id="A0A7S4HSL7"/>
<reference evidence="6" key="1">
    <citation type="submission" date="2021-01" db="EMBL/GenBank/DDBJ databases">
        <authorList>
            <person name="Corre E."/>
            <person name="Pelletier E."/>
            <person name="Niang G."/>
            <person name="Scheremetjew M."/>
            <person name="Finn R."/>
            <person name="Kale V."/>
            <person name="Holt S."/>
            <person name="Cochrane G."/>
            <person name="Meng A."/>
            <person name="Brown T."/>
            <person name="Cohen L."/>
        </authorList>
    </citation>
    <scope>NUCLEOTIDE SEQUENCE</scope>
    <source>
        <strain evidence="6">DIVA3 518/3/11/1/6</strain>
    </source>
</reference>
<feature type="region of interest" description="Disordered" evidence="4">
    <location>
        <begin position="696"/>
        <end position="786"/>
    </location>
</feature>